<dbReference type="EMBL" id="QMIF01000001">
    <property type="protein sequence ID" value="TVM36480.1"/>
    <property type="molecule type" value="Genomic_DNA"/>
</dbReference>
<organism evidence="2 3">
    <name type="scientific">Oceanidesulfovibrio marinus</name>
    <dbReference type="NCBI Taxonomy" id="370038"/>
    <lineage>
        <taxon>Bacteria</taxon>
        <taxon>Pseudomonadati</taxon>
        <taxon>Thermodesulfobacteriota</taxon>
        <taxon>Desulfovibrionia</taxon>
        <taxon>Desulfovibrionales</taxon>
        <taxon>Desulfovibrionaceae</taxon>
        <taxon>Oceanidesulfovibrio</taxon>
    </lineage>
</organism>
<accession>A0A6P1ZLU8</accession>
<name>A0A6P1ZLU8_9BACT</name>
<evidence type="ECO:0000313" key="2">
    <source>
        <dbReference type="EMBL" id="TVM36480.1"/>
    </source>
</evidence>
<dbReference type="Proteomes" id="UP000434052">
    <property type="component" value="Unassembled WGS sequence"/>
</dbReference>
<evidence type="ECO:0000313" key="3">
    <source>
        <dbReference type="Proteomes" id="UP000434052"/>
    </source>
</evidence>
<sequence length="234" mass="25945">MSTREKLLELEDHDLQREYHIESICDLKSNPWLRPSNVIAALALVTTILFGIMSFNLSARNEKLTQDNVQLAQNATSLSTNNTKLVGVAELAKAKMINNVLAIGSANATAEDPDDIDIPRDQTAATVAEINRALPTDKLSSGWIYLGHLQDDNQTWSEGSPETITPIPYAELKKGVAIVVKQDVYLREDTNKAWKSREKIIDVAGVGQRYKVNDIHQTSARNGGYYIWAKVSPL</sequence>
<gene>
    <name evidence="2" type="ORF">DQK91_00710</name>
</gene>
<feature type="transmembrane region" description="Helical" evidence="1">
    <location>
        <begin position="38"/>
        <end position="57"/>
    </location>
</feature>
<dbReference type="RefSeq" id="WP_144233517.1">
    <property type="nucleotide sequence ID" value="NZ_QMIF01000001.1"/>
</dbReference>
<keyword evidence="1" id="KW-0812">Transmembrane</keyword>
<dbReference type="AlphaFoldDB" id="A0A6P1ZLU8"/>
<protein>
    <submittedName>
        <fullName evidence="2">Uncharacterized protein</fullName>
    </submittedName>
</protein>
<evidence type="ECO:0000256" key="1">
    <source>
        <dbReference type="SAM" id="Phobius"/>
    </source>
</evidence>
<keyword evidence="1" id="KW-0472">Membrane</keyword>
<proteinExistence type="predicted"/>
<keyword evidence="1" id="KW-1133">Transmembrane helix</keyword>
<comment type="caution">
    <text evidence="2">The sequence shown here is derived from an EMBL/GenBank/DDBJ whole genome shotgun (WGS) entry which is preliminary data.</text>
</comment>
<reference evidence="2 3" key="1">
    <citation type="submission" date="2018-06" db="EMBL/GenBank/DDBJ databases">
        <title>Complete genome of Desulfovibrio marinus P48SEP.</title>
        <authorList>
            <person name="Crispim J.S."/>
            <person name="Vidigal P.M.P."/>
            <person name="Silva L.C.F."/>
            <person name="Araujo L.C."/>
            <person name="Laguardia C.N."/>
            <person name="Dias R.S."/>
            <person name="Sousa M.P."/>
            <person name="Paula S.O."/>
            <person name="Silva C."/>
        </authorList>
    </citation>
    <scope>NUCLEOTIDE SEQUENCE [LARGE SCALE GENOMIC DNA]</scope>
    <source>
        <strain evidence="2 3">P48SEP</strain>
    </source>
</reference>